<dbReference type="PANTHER" id="PTHR43284:SF1">
    <property type="entry name" value="ASPARAGINE SYNTHETASE"/>
    <property type="match status" value="1"/>
</dbReference>
<protein>
    <recommendedName>
        <fullName evidence="2">asparagine synthase (glutamine-hydrolyzing)</fullName>
        <ecNumber evidence="2">6.3.5.4</ecNumber>
    </recommendedName>
</protein>
<evidence type="ECO:0000256" key="1">
    <source>
        <dbReference type="ARBA" id="ARBA00005187"/>
    </source>
</evidence>
<dbReference type="Pfam" id="PF00733">
    <property type="entry name" value="Asn_synthase"/>
    <property type="match status" value="1"/>
</dbReference>
<comment type="catalytic activity">
    <reaction evidence="4">
        <text>L-aspartate + L-glutamine + ATP + H2O = L-asparagine + L-glutamate + AMP + diphosphate + H(+)</text>
        <dbReference type="Rhea" id="RHEA:12228"/>
        <dbReference type="ChEBI" id="CHEBI:15377"/>
        <dbReference type="ChEBI" id="CHEBI:15378"/>
        <dbReference type="ChEBI" id="CHEBI:29985"/>
        <dbReference type="ChEBI" id="CHEBI:29991"/>
        <dbReference type="ChEBI" id="CHEBI:30616"/>
        <dbReference type="ChEBI" id="CHEBI:33019"/>
        <dbReference type="ChEBI" id="CHEBI:58048"/>
        <dbReference type="ChEBI" id="CHEBI:58359"/>
        <dbReference type="ChEBI" id="CHEBI:456215"/>
        <dbReference type="EC" id="6.3.5.4"/>
    </reaction>
</comment>
<dbReference type="Gene3D" id="3.40.50.620">
    <property type="entry name" value="HUPs"/>
    <property type="match status" value="1"/>
</dbReference>
<evidence type="ECO:0000313" key="6">
    <source>
        <dbReference type="EMBL" id="MBM3276087.1"/>
    </source>
</evidence>
<dbReference type="InterPro" id="IPR051786">
    <property type="entry name" value="ASN_synthetase/amidase"/>
</dbReference>
<feature type="domain" description="Asparagine synthetase" evidence="5">
    <location>
        <begin position="7"/>
        <end position="156"/>
    </location>
</feature>
<reference evidence="6 7" key="1">
    <citation type="submission" date="2019-03" db="EMBL/GenBank/DDBJ databases">
        <title>Lake Tanganyika Metagenome-Assembled Genomes (MAGs).</title>
        <authorList>
            <person name="Tran P."/>
        </authorList>
    </citation>
    <scope>NUCLEOTIDE SEQUENCE [LARGE SCALE GENOMIC DNA]</scope>
    <source>
        <strain evidence="6">K_DeepCast_65m_m2_236</strain>
    </source>
</reference>
<dbReference type="GO" id="GO:0005829">
    <property type="term" value="C:cytosol"/>
    <property type="evidence" value="ECO:0007669"/>
    <property type="project" value="TreeGrafter"/>
</dbReference>
<dbReference type="AlphaFoldDB" id="A0A937X861"/>
<evidence type="ECO:0000259" key="5">
    <source>
        <dbReference type="Pfam" id="PF00733"/>
    </source>
</evidence>
<dbReference type="InterPro" id="IPR001962">
    <property type="entry name" value="Asn_synthase"/>
</dbReference>
<dbReference type="Proteomes" id="UP000703893">
    <property type="component" value="Unassembled WGS sequence"/>
</dbReference>
<evidence type="ECO:0000313" key="7">
    <source>
        <dbReference type="Proteomes" id="UP000703893"/>
    </source>
</evidence>
<keyword evidence="3" id="KW-0028">Amino-acid biosynthesis</keyword>
<dbReference type="EC" id="6.3.5.4" evidence="2"/>
<feature type="non-terminal residue" evidence="6">
    <location>
        <position position="1"/>
    </location>
</feature>
<evidence type="ECO:0000256" key="4">
    <source>
        <dbReference type="ARBA" id="ARBA00048741"/>
    </source>
</evidence>
<keyword evidence="3" id="KW-0061">Asparagine biosynthesis</keyword>
<dbReference type="EMBL" id="VGJX01000854">
    <property type="protein sequence ID" value="MBM3276087.1"/>
    <property type="molecule type" value="Genomic_DNA"/>
</dbReference>
<accession>A0A937X861</accession>
<dbReference type="PANTHER" id="PTHR43284">
    <property type="entry name" value="ASPARAGINE SYNTHETASE (GLUTAMINE-HYDROLYZING)"/>
    <property type="match status" value="1"/>
</dbReference>
<comment type="pathway">
    <text evidence="1">Amino-acid biosynthesis; L-asparagine biosynthesis; L-asparagine from L-aspartate (L-Gln route): step 1/1.</text>
</comment>
<dbReference type="SUPFAM" id="SSF52402">
    <property type="entry name" value="Adenine nucleotide alpha hydrolases-like"/>
    <property type="match status" value="1"/>
</dbReference>
<gene>
    <name evidence="6" type="ORF">FJZ00_13120</name>
</gene>
<dbReference type="InterPro" id="IPR014729">
    <property type="entry name" value="Rossmann-like_a/b/a_fold"/>
</dbReference>
<evidence type="ECO:0000256" key="3">
    <source>
        <dbReference type="ARBA" id="ARBA00022888"/>
    </source>
</evidence>
<dbReference type="GO" id="GO:0004066">
    <property type="term" value="F:asparagine synthase (glutamine-hydrolyzing) activity"/>
    <property type="evidence" value="ECO:0007669"/>
    <property type="project" value="UniProtKB-EC"/>
</dbReference>
<name>A0A937X861_9BACT</name>
<proteinExistence type="predicted"/>
<evidence type="ECO:0000256" key="2">
    <source>
        <dbReference type="ARBA" id="ARBA00012737"/>
    </source>
</evidence>
<dbReference type="GO" id="GO:0006529">
    <property type="term" value="P:asparagine biosynthetic process"/>
    <property type="evidence" value="ECO:0007669"/>
    <property type="project" value="UniProtKB-KW"/>
</dbReference>
<organism evidence="6 7">
    <name type="scientific">Candidatus Tanganyikabacteria bacterium</name>
    <dbReference type="NCBI Taxonomy" id="2961651"/>
    <lineage>
        <taxon>Bacteria</taxon>
        <taxon>Bacillati</taxon>
        <taxon>Candidatus Sericytochromatia</taxon>
        <taxon>Candidatus Tanganyikabacteria</taxon>
    </lineage>
</organism>
<sequence length="176" mass="20488">VFLTDTVKKDSYFDLMTRFDFKTLLPALLHVEDRVSMAHGLESRVPFLDHRLVELLATVPSNIKFEGGKLKKLLKDGLGHHLPRGVLDRTDKMGFPVPLTEWLQGEIRDFVHDVFTSQKARERELVDNLMVLGKVQSESRYGRNIWGMLCLELWQREFHDKAPQFRKMLEREIAVA</sequence>
<comment type="caution">
    <text evidence="6">The sequence shown here is derived from an EMBL/GenBank/DDBJ whole genome shotgun (WGS) entry which is preliminary data.</text>
</comment>